<evidence type="ECO:0000256" key="4">
    <source>
        <dbReference type="ARBA" id="ARBA00022989"/>
    </source>
</evidence>
<proteinExistence type="predicted"/>
<evidence type="ECO:0000256" key="3">
    <source>
        <dbReference type="ARBA" id="ARBA00022692"/>
    </source>
</evidence>
<comment type="caution">
    <text evidence="8">The sequence shown here is derived from an EMBL/GenBank/DDBJ whole genome shotgun (WGS) entry which is preliminary data.</text>
</comment>
<feature type="transmembrane region" description="Helical" evidence="7">
    <location>
        <begin position="310"/>
        <end position="333"/>
    </location>
</feature>
<feature type="transmembrane region" description="Helical" evidence="7">
    <location>
        <begin position="416"/>
        <end position="441"/>
    </location>
</feature>
<keyword evidence="2" id="KW-1003">Cell membrane</keyword>
<evidence type="ECO:0008006" key="10">
    <source>
        <dbReference type="Google" id="ProtNLM"/>
    </source>
</evidence>
<keyword evidence="4 7" id="KW-1133">Transmembrane helix</keyword>
<dbReference type="PANTHER" id="PTHR21421:SF29">
    <property type="entry name" value="GUSTATORY RECEPTOR 5A FOR TREHALOSE-RELATED"/>
    <property type="match status" value="1"/>
</dbReference>
<evidence type="ECO:0000256" key="6">
    <source>
        <dbReference type="ARBA" id="ARBA00023170"/>
    </source>
</evidence>
<evidence type="ECO:0000256" key="7">
    <source>
        <dbReference type="SAM" id="Phobius"/>
    </source>
</evidence>
<evidence type="ECO:0000313" key="8">
    <source>
        <dbReference type="EMBL" id="KAK4025228.1"/>
    </source>
</evidence>
<dbReference type="EMBL" id="JAOYFB010000038">
    <property type="protein sequence ID" value="KAK4025228.1"/>
    <property type="molecule type" value="Genomic_DNA"/>
</dbReference>
<dbReference type="InterPro" id="IPR013604">
    <property type="entry name" value="7TM_chemorcpt"/>
</dbReference>
<organism evidence="8 9">
    <name type="scientific">Daphnia magna</name>
    <dbReference type="NCBI Taxonomy" id="35525"/>
    <lineage>
        <taxon>Eukaryota</taxon>
        <taxon>Metazoa</taxon>
        <taxon>Ecdysozoa</taxon>
        <taxon>Arthropoda</taxon>
        <taxon>Crustacea</taxon>
        <taxon>Branchiopoda</taxon>
        <taxon>Diplostraca</taxon>
        <taxon>Cladocera</taxon>
        <taxon>Anomopoda</taxon>
        <taxon>Daphniidae</taxon>
        <taxon>Daphnia</taxon>
    </lineage>
</organism>
<comment type="subcellular location">
    <subcellularLocation>
        <location evidence="1">Cell membrane</location>
        <topology evidence="1">Multi-pass membrane protein</topology>
    </subcellularLocation>
</comment>
<feature type="transmembrane region" description="Helical" evidence="7">
    <location>
        <begin position="345"/>
        <end position="365"/>
    </location>
</feature>
<keyword evidence="6" id="KW-0675">Receptor</keyword>
<gene>
    <name evidence="8" type="ORF">OUZ56_014303</name>
</gene>
<sequence length="444" mass="50796">MLFRKRNERIRKIGGSTVNITLDETLRPLWKLTLYCGVLLDWCLPASNNSRLCQVLRCIGIFISSSLLFAMLLFELTQLLVGIESASNIHAIIPNLLWSVPIFIAFAVQLYSLRQRRKFLGFFKKWRQLEMEIAHLNPHRVMCESRKMHVMMYVTYGFMTMASLVSLGLDIFNRPEATYLMSTYQIVRETIPLLLIGTIHLMSILLIWILSSLADFIPAFTYYHASLAVSCLENEVRTLFAKRNYADDLLHHSISSRLSSAVARLDSFPVKQSNLKPAAIELEESVRLIWTRFEAIDEMVSRADSLFGSFMVYGQAGAIFFTTALVYSVLYNLSDALQLRSAGPVLSYSMNLIAIVFRFVSSLIISSHLHRSTGKFRASLTYLLSKHWNRMTKEDRELFRSFLWRLQIDPLVARPLGVYCITPSVLLSVFGVIVSYVIVLLQTK</sequence>
<reference evidence="8 9" key="1">
    <citation type="journal article" date="2023" name="Nucleic Acids Res.">
        <title>The hologenome of Daphnia magna reveals possible DNA methylation and microbiome-mediated evolution of the host genome.</title>
        <authorList>
            <person name="Chaturvedi A."/>
            <person name="Li X."/>
            <person name="Dhandapani V."/>
            <person name="Marshall H."/>
            <person name="Kissane S."/>
            <person name="Cuenca-Cambronero M."/>
            <person name="Asole G."/>
            <person name="Calvet F."/>
            <person name="Ruiz-Romero M."/>
            <person name="Marangio P."/>
            <person name="Guigo R."/>
            <person name="Rago D."/>
            <person name="Mirbahai L."/>
            <person name="Eastwood N."/>
            <person name="Colbourne J.K."/>
            <person name="Zhou J."/>
            <person name="Mallon E."/>
            <person name="Orsini L."/>
        </authorList>
    </citation>
    <scope>NUCLEOTIDE SEQUENCE [LARGE SCALE GENOMIC DNA]</scope>
    <source>
        <strain evidence="8">LRV0_1</strain>
    </source>
</reference>
<feature type="transmembrane region" description="Helical" evidence="7">
    <location>
        <begin position="191"/>
        <end position="210"/>
    </location>
</feature>
<evidence type="ECO:0000256" key="1">
    <source>
        <dbReference type="ARBA" id="ARBA00004651"/>
    </source>
</evidence>
<feature type="transmembrane region" description="Helical" evidence="7">
    <location>
        <begin position="150"/>
        <end position="171"/>
    </location>
</feature>
<dbReference type="PANTHER" id="PTHR21421">
    <property type="entry name" value="GUSTATORY RECEPTOR"/>
    <property type="match status" value="1"/>
</dbReference>
<feature type="transmembrane region" description="Helical" evidence="7">
    <location>
        <begin position="96"/>
        <end position="113"/>
    </location>
</feature>
<evidence type="ECO:0000256" key="2">
    <source>
        <dbReference type="ARBA" id="ARBA00022475"/>
    </source>
</evidence>
<accession>A0ABR0AJR9</accession>
<dbReference type="Proteomes" id="UP001234178">
    <property type="component" value="Unassembled WGS sequence"/>
</dbReference>
<name>A0ABR0AJR9_9CRUS</name>
<evidence type="ECO:0000313" key="9">
    <source>
        <dbReference type="Proteomes" id="UP001234178"/>
    </source>
</evidence>
<keyword evidence="9" id="KW-1185">Reference proteome</keyword>
<protein>
    <recommendedName>
        <fullName evidence="10">Gustatory receptor</fullName>
    </recommendedName>
</protein>
<keyword evidence="5 7" id="KW-0472">Membrane</keyword>
<keyword evidence="3 7" id="KW-0812">Transmembrane</keyword>
<feature type="transmembrane region" description="Helical" evidence="7">
    <location>
        <begin position="55"/>
        <end position="76"/>
    </location>
</feature>
<dbReference type="Pfam" id="PF08395">
    <property type="entry name" value="7tm_7"/>
    <property type="match status" value="1"/>
</dbReference>
<evidence type="ECO:0000256" key="5">
    <source>
        <dbReference type="ARBA" id="ARBA00023136"/>
    </source>
</evidence>